<dbReference type="GO" id="GO:0008289">
    <property type="term" value="F:lipid binding"/>
    <property type="evidence" value="ECO:0007669"/>
    <property type="project" value="InterPro"/>
</dbReference>
<dbReference type="InterPro" id="IPR031259">
    <property type="entry name" value="ILBP"/>
</dbReference>
<evidence type="ECO:0000256" key="1">
    <source>
        <dbReference type="ARBA" id="ARBA00008390"/>
    </source>
</evidence>
<dbReference type="PANTHER" id="PTHR11955">
    <property type="entry name" value="FATTY ACID BINDING PROTEIN"/>
    <property type="match status" value="1"/>
</dbReference>
<evidence type="ECO:0000313" key="6">
    <source>
        <dbReference type="Proteomes" id="UP000694562"/>
    </source>
</evidence>
<feature type="region of interest" description="Disordered" evidence="3">
    <location>
        <begin position="316"/>
        <end position="341"/>
    </location>
</feature>
<evidence type="ECO:0000259" key="4">
    <source>
        <dbReference type="PROSITE" id="PS00214"/>
    </source>
</evidence>
<comment type="similarity">
    <text evidence="1 2">Belongs to the calycin superfamily. Fatty-acid binding protein (FABP) family.</text>
</comment>
<reference evidence="5" key="1">
    <citation type="submission" date="2025-08" db="UniProtKB">
        <authorList>
            <consortium name="Ensembl"/>
        </authorList>
    </citation>
    <scope>IDENTIFICATION</scope>
</reference>
<protein>
    <submittedName>
        <fullName evidence="5">Cellular retinoic acid binding protein 1</fullName>
    </submittedName>
</protein>
<sequence length="354" mass="37191">MARGIAVPSPPASAAFHRALGAHRGCGTSDSRAPVRGSPQAAGRRHGGRAGRDGWGRGRPAGRRRGGGGRLAAPAPGEGVGGGGCDPRCSRRRGPPRSHGARAAERAAAPRPRRRPAMPNFAGTWKMRSSENFDELLKALGVNAMLRKVAVAAASKPHVEIRQDGDQFYIKTSTTVRTTEINFKIGESFEEETVDGRKCRVGGERDGGMLGGRVFFRSDKRTCWRRPQGAAPQPPTPFPQQRSGGSGCSPRLVPRLVAPFSPVRGRAAVAERAGARVPVAGQSRGRGAERAGTRRAAVPARQLRAGGVSGAFCSPLPRSPPCGPSSAQPVPDGYAGNGGARETSRVRIWCTDLT</sequence>
<accession>A0A8C4UJH7</accession>
<dbReference type="Pfam" id="PF00061">
    <property type="entry name" value="Lipocalin"/>
    <property type="match status" value="1"/>
</dbReference>
<evidence type="ECO:0000256" key="3">
    <source>
        <dbReference type="SAM" id="MobiDB-lite"/>
    </source>
</evidence>
<evidence type="ECO:0000256" key="2">
    <source>
        <dbReference type="RuleBase" id="RU003696"/>
    </source>
</evidence>
<dbReference type="Ensembl" id="ENSFTIT00000011911.1">
    <property type="protein sequence ID" value="ENSFTIP00000011416.1"/>
    <property type="gene ID" value="ENSFTIG00000007634.1"/>
</dbReference>
<dbReference type="SUPFAM" id="SSF50814">
    <property type="entry name" value="Lipocalins"/>
    <property type="match status" value="1"/>
</dbReference>
<feature type="region of interest" description="Disordered" evidence="3">
    <location>
        <begin position="225"/>
        <end position="251"/>
    </location>
</feature>
<feature type="region of interest" description="Disordered" evidence="3">
    <location>
        <begin position="1"/>
        <end position="117"/>
    </location>
</feature>
<dbReference type="InterPro" id="IPR000566">
    <property type="entry name" value="Lipocln_cytosolic_FA-bd_dom"/>
</dbReference>
<dbReference type="PRINTS" id="PR00178">
    <property type="entry name" value="FATTYACIDBP"/>
</dbReference>
<feature type="region of interest" description="Disordered" evidence="3">
    <location>
        <begin position="281"/>
        <end position="301"/>
    </location>
</feature>
<organism evidence="5 6">
    <name type="scientific">Falco tinnunculus</name>
    <name type="common">Common kestrel</name>
    <dbReference type="NCBI Taxonomy" id="100819"/>
    <lineage>
        <taxon>Eukaryota</taxon>
        <taxon>Metazoa</taxon>
        <taxon>Chordata</taxon>
        <taxon>Craniata</taxon>
        <taxon>Vertebrata</taxon>
        <taxon>Euteleostomi</taxon>
        <taxon>Archelosauria</taxon>
        <taxon>Archosauria</taxon>
        <taxon>Dinosauria</taxon>
        <taxon>Saurischia</taxon>
        <taxon>Theropoda</taxon>
        <taxon>Coelurosauria</taxon>
        <taxon>Aves</taxon>
        <taxon>Neognathae</taxon>
        <taxon>Neoaves</taxon>
        <taxon>Telluraves</taxon>
        <taxon>Australaves</taxon>
        <taxon>Falconiformes</taxon>
        <taxon>Falconidae</taxon>
        <taxon>Falco</taxon>
    </lineage>
</organism>
<dbReference type="Proteomes" id="UP000694562">
    <property type="component" value="Unplaced"/>
</dbReference>
<feature type="domain" description="Cytosolic fatty-acid binding proteins" evidence="4">
    <location>
        <begin position="123"/>
        <end position="140"/>
    </location>
</feature>
<dbReference type="InterPro" id="IPR012674">
    <property type="entry name" value="Calycin"/>
</dbReference>
<name>A0A8C4UJH7_FALTI</name>
<dbReference type="Gene3D" id="2.40.128.20">
    <property type="match status" value="1"/>
</dbReference>
<dbReference type="InterPro" id="IPR000463">
    <property type="entry name" value="Fatty_acid-bd"/>
</dbReference>
<feature type="compositionally biased region" description="Basic residues" evidence="3">
    <location>
        <begin position="90"/>
        <end position="100"/>
    </location>
</feature>
<dbReference type="AlphaFoldDB" id="A0A8C4UJH7"/>
<proteinExistence type="inferred from homology"/>
<keyword evidence="2" id="KW-0813">Transport</keyword>
<keyword evidence="6" id="KW-1185">Reference proteome</keyword>
<dbReference type="PROSITE" id="PS00214">
    <property type="entry name" value="FABP"/>
    <property type="match status" value="1"/>
</dbReference>
<dbReference type="OrthoDB" id="195110at2759"/>
<reference evidence="5" key="2">
    <citation type="submission" date="2025-09" db="UniProtKB">
        <authorList>
            <consortium name="Ensembl"/>
        </authorList>
    </citation>
    <scope>IDENTIFICATION</scope>
</reference>
<evidence type="ECO:0000313" key="5">
    <source>
        <dbReference type="Ensembl" id="ENSFTIP00000011416.1"/>
    </source>
</evidence>